<evidence type="ECO:0000313" key="4">
    <source>
        <dbReference type="EMBL" id="SUZ52852.1"/>
    </source>
</evidence>
<evidence type="ECO:0000259" key="3">
    <source>
        <dbReference type="Pfam" id="PF03190"/>
    </source>
</evidence>
<dbReference type="CDD" id="cd02955">
    <property type="entry name" value="SSP411"/>
    <property type="match status" value="1"/>
</dbReference>
<keyword evidence="2" id="KW-0472">Membrane</keyword>
<feature type="region of interest" description="Disordered" evidence="1">
    <location>
        <begin position="1"/>
        <end position="29"/>
    </location>
</feature>
<reference evidence="4" key="1">
    <citation type="submission" date="2018-05" db="EMBL/GenBank/DDBJ databases">
        <authorList>
            <person name="Lanie J.A."/>
            <person name="Ng W.-L."/>
            <person name="Kazmierczak K.M."/>
            <person name="Andrzejewski T.M."/>
            <person name="Davidsen T.M."/>
            <person name="Wayne K.J."/>
            <person name="Tettelin H."/>
            <person name="Glass J.I."/>
            <person name="Rusch D."/>
            <person name="Podicherti R."/>
            <person name="Tsui H.-C.T."/>
            <person name="Winkler M.E."/>
        </authorList>
    </citation>
    <scope>NUCLEOTIDE SEQUENCE</scope>
</reference>
<dbReference type="GO" id="GO:0005975">
    <property type="term" value="P:carbohydrate metabolic process"/>
    <property type="evidence" value="ECO:0007669"/>
    <property type="project" value="InterPro"/>
</dbReference>
<dbReference type="EMBL" id="UINC01000298">
    <property type="protein sequence ID" value="SUZ52852.1"/>
    <property type="molecule type" value="Genomic_DNA"/>
</dbReference>
<feature type="domain" description="Spermatogenesis-associated protein 20-like TRX" evidence="3">
    <location>
        <begin position="74"/>
        <end position="225"/>
    </location>
</feature>
<proteinExistence type="predicted"/>
<dbReference type="InterPro" id="IPR036249">
    <property type="entry name" value="Thioredoxin-like_sf"/>
</dbReference>
<keyword evidence="2" id="KW-1133">Transmembrane helix</keyword>
<keyword evidence="2" id="KW-0812">Transmembrane</keyword>
<dbReference type="SUPFAM" id="SSF48208">
    <property type="entry name" value="Six-hairpin glycosidases"/>
    <property type="match status" value="1"/>
</dbReference>
<feature type="transmembrane region" description="Helical" evidence="2">
    <location>
        <begin position="37"/>
        <end position="61"/>
    </location>
</feature>
<dbReference type="InterPro" id="IPR024705">
    <property type="entry name" value="Ssp411"/>
</dbReference>
<dbReference type="SUPFAM" id="SSF52833">
    <property type="entry name" value="Thioredoxin-like"/>
    <property type="match status" value="1"/>
</dbReference>
<dbReference type="PANTHER" id="PTHR42899">
    <property type="entry name" value="SPERMATOGENESIS-ASSOCIATED PROTEIN 20"/>
    <property type="match status" value="1"/>
</dbReference>
<organism evidence="4">
    <name type="scientific">marine metagenome</name>
    <dbReference type="NCBI Taxonomy" id="408172"/>
    <lineage>
        <taxon>unclassified sequences</taxon>
        <taxon>metagenomes</taxon>
        <taxon>ecological metagenomes</taxon>
    </lineage>
</organism>
<dbReference type="PANTHER" id="PTHR42899:SF1">
    <property type="entry name" value="SPERMATOGENESIS-ASSOCIATED PROTEIN 20"/>
    <property type="match status" value="1"/>
</dbReference>
<evidence type="ECO:0000256" key="1">
    <source>
        <dbReference type="SAM" id="MobiDB-lite"/>
    </source>
</evidence>
<protein>
    <recommendedName>
        <fullName evidence="3">Spermatogenesis-associated protein 20-like TRX domain-containing protein</fullName>
    </recommendedName>
</protein>
<dbReference type="PIRSF" id="PIRSF006402">
    <property type="entry name" value="UCP006402_thioredoxin"/>
    <property type="match status" value="1"/>
</dbReference>
<accession>A0A381NE59</accession>
<dbReference type="Gene3D" id="1.50.10.10">
    <property type="match status" value="1"/>
</dbReference>
<dbReference type="InterPro" id="IPR004879">
    <property type="entry name" value="Ssp411-like_TRX"/>
</dbReference>
<dbReference type="InterPro" id="IPR012341">
    <property type="entry name" value="6hp_glycosidase-like_sf"/>
</dbReference>
<dbReference type="InterPro" id="IPR008928">
    <property type="entry name" value="6-hairpin_glycosidase_sf"/>
</dbReference>
<dbReference type="AlphaFoldDB" id="A0A381NE59"/>
<dbReference type="Gene3D" id="3.40.30.10">
    <property type="entry name" value="Glutaredoxin"/>
    <property type="match status" value="1"/>
</dbReference>
<name>A0A381NE59_9ZZZZ</name>
<evidence type="ECO:0000256" key="2">
    <source>
        <dbReference type="SAM" id="Phobius"/>
    </source>
</evidence>
<sequence length="776" mass="87611">MNNIGDPKSKCGNKKASSSVSSESDNRKTIMRQPSTAACRCPVLMSQAFFWFTLLVMVFGVGTVRSSEKTEHYNRLIHEKSPYLTQHANNPIWWYPWGEEAFAAAKRENKPIFLSIGYSTCHWCHVMEGDSFENEEVADLMNKHFISIKVDREERPDVDQIYMDVLAAMNGRGGWPMSLFLSPERVPFMGDTFVPRAQFILLLRRISDTWENDRAKIDKIVGQVSTWLDKQRDRGFVNAPVPDDHVFQRFAERRRQSFDPEYGGFGKQPKFPQSTQLSLLLRIYKRSADPAILELVTKTLDGMARGGMFDQLGGGFHRYSTDAVWGIPHFEKMLYTQALLAVTYLEAYQVTQNPEYALVAQRVLDYLLRDMSRPDGGFYSAEDADSEKTEGKFYVWTENQLKQVLSEDEFKAVAASYNVTAKGNFNPDDHVRELEDSAGMKALSGANAFFVRLGDKLPDGSDAALASAKQKLMKIRSTRIRPDLDDKILTAWNGLAIRAMAVGYQVLGDPRYQDAGQKTAAFLLKKLRTKDGRLLRSWRNGSAKYPAYLNDYAYLIEGLTTLYQTDFDLRWYNAALSLQGHQDRLFLDGRNGGYFFSDGTDLSLLQRKKTFHDTALPSGNGVSALNLLKLGDLSLSNDFKQHAGRIIAADGLKVVGTPEVYVQILIALEYLLDSSKEVAVIGPLEHPATKRTISYLHRTFLPNKVISVGLPVEEDGLANMTIPLIFNKPMLKGQPTTYVCENNICQLPTSNFEKIKTFTATAKTYSWYQSELSKTE</sequence>
<dbReference type="Pfam" id="PF03190">
    <property type="entry name" value="Thioredox_DsbH"/>
    <property type="match status" value="1"/>
</dbReference>
<gene>
    <name evidence="4" type="ORF">METZ01_LOCUS5706</name>
</gene>